<gene>
    <name evidence="6" type="primary">Pglyrp2</name>
    <name evidence="6" type="ORF">INDMAC_R10054</name>
</gene>
<dbReference type="InterPro" id="IPR006619">
    <property type="entry name" value="PGRP_domain_met/bac"/>
</dbReference>
<dbReference type="AlphaFoldDB" id="A0A7L1GV25"/>
<dbReference type="InterPro" id="IPR015510">
    <property type="entry name" value="PGRP"/>
</dbReference>
<dbReference type="PANTHER" id="PTHR11022:SF66">
    <property type="entry name" value="N-ACETYLMURAMOYL-L-ALANINE AMIDASE"/>
    <property type="match status" value="1"/>
</dbReference>
<dbReference type="SUPFAM" id="SSF55846">
    <property type="entry name" value="N-acetylmuramoyl-L-alanine amidase-like"/>
    <property type="match status" value="1"/>
</dbReference>
<dbReference type="PANTHER" id="PTHR11022">
    <property type="entry name" value="PEPTIDOGLYCAN RECOGNITION PROTEIN"/>
    <property type="match status" value="1"/>
</dbReference>
<organism evidence="6 7">
    <name type="scientific">Indicator maculatus</name>
    <name type="common">spotted honeyguide</name>
    <dbReference type="NCBI Taxonomy" id="545262"/>
    <lineage>
        <taxon>Eukaryota</taxon>
        <taxon>Metazoa</taxon>
        <taxon>Chordata</taxon>
        <taxon>Craniata</taxon>
        <taxon>Vertebrata</taxon>
        <taxon>Euteleostomi</taxon>
        <taxon>Archelosauria</taxon>
        <taxon>Archosauria</taxon>
        <taxon>Dinosauria</taxon>
        <taxon>Saurischia</taxon>
        <taxon>Theropoda</taxon>
        <taxon>Coelurosauria</taxon>
        <taxon>Aves</taxon>
        <taxon>Neognathae</taxon>
        <taxon>Neoaves</taxon>
        <taxon>Telluraves</taxon>
        <taxon>Coraciimorphae</taxon>
        <taxon>Piciformes</taxon>
        <taxon>Indicatoridae</taxon>
        <taxon>Indicator</taxon>
    </lineage>
</organism>
<comment type="caution">
    <text evidence="6">The sequence shown here is derived from an EMBL/GenBank/DDBJ whole genome shotgun (WGS) entry which is preliminary data.</text>
</comment>
<evidence type="ECO:0000256" key="3">
    <source>
        <dbReference type="SAM" id="MobiDB-lite"/>
    </source>
</evidence>
<comment type="similarity">
    <text evidence="1">Belongs to the N-acetylmuramoyl-L-alanine amidase 2 family.</text>
</comment>
<feature type="non-terminal residue" evidence="6">
    <location>
        <position position="298"/>
    </location>
</feature>
<reference evidence="6 7" key="1">
    <citation type="submission" date="2019-09" db="EMBL/GenBank/DDBJ databases">
        <title>Bird 10,000 Genomes (B10K) Project - Family phase.</title>
        <authorList>
            <person name="Zhang G."/>
        </authorList>
    </citation>
    <scope>NUCLEOTIDE SEQUENCE [LARGE SCALE GENOMIC DNA]</scope>
    <source>
        <strain evidence="6">B10K-DU-001-78</strain>
        <tissue evidence="6">Muscle</tissue>
    </source>
</reference>
<evidence type="ECO:0000259" key="4">
    <source>
        <dbReference type="SMART" id="SM00644"/>
    </source>
</evidence>
<dbReference type="FunFam" id="3.40.80.10:FF:000001">
    <property type="entry name" value="Peptidoglycan recognition protein 1"/>
    <property type="match status" value="1"/>
</dbReference>
<dbReference type="SMART" id="SM00701">
    <property type="entry name" value="PGRP"/>
    <property type="match status" value="1"/>
</dbReference>
<dbReference type="OrthoDB" id="10001926at2759"/>
<dbReference type="Gene3D" id="3.40.80.10">
    <property type="entry name" value="Peptidoglycan recognition protein-like"/>
    <property type="match status" value="1"/>
</dbReference>
<dbReference type="InterPro" id="IPR002502">
    <property type="entry name" value="Amidase_domain"/>
</dbReference>
<feature type="region of interest" description="Disordered" evidence="3">
    <location>
        <begin position="1"/>
        <end position="21"/>
    </location>
</feature>
<dbReference type="Pfam" id="PF01510">
    <property type="entry name" value="Amidase_2"/>
    <property type="match status" value="1"/>
</dbReference>
<evidence type="ECO:0000313" key="7">
    <source>
        <dbReference type="Proteomes" id="UP000557230"/>
    </source>
</evidence>
<dbReference type="GO" id="GO:0002376">
    <property type="term" value="P:immune system process"/>
    <property type="evidence" value="ECO:0007669"/>
    <property type="project" value="UniProtKB-KW"/>
</dbReference>
<keyword evidence="2" id="KW-0391">Immunity</keyword>
<dbReference type="Proteomes" id="UP000557230">
    <property type="component" value="Unassembled WGS sequence"/>
</dbReference>
<proteinExistence type="inferred from homology"/>
<feature type="non-terminal residue" evidence="6">
    <location>
        <position position="1"/>
    </location>
</feature>
<sequence>DGCWDDVGDPQNYSLEGPPSPIPHAVANGAMDGALLGARLAHGALPLAELLRDYYGTGNGTERGRPPSSYRRRDFGALAAGGKLAREVEAMLGVLRAMPSTQELLQDVGQEELAAIAGRAAKDFMQLYVECPAVISRCTWGARPYRGTPTLLALPLPSVYIHHTFLPAAPCATFATCAQAMRSVQSFHQDGRGWDDIGYSFVVGSDGYLYEGRGWHWVGAHTKGYNSKGFGLAFLGDFSSSLPAADALSLVRDSFLPCAIHTGRLLPDYSLRGHRQLRPTACPGTSLFQEIQTWQGFQ</sequence>
<feature type="domain" description="N-acetylmuramoyl-L-alanine amidase" evidence="4">
    <location>
        <begin position="144"/>
        <end position="284"/>
    </location>
</feature>
<dbReference type="InterPro" id="IPR036505">
    <property type="entry name" value="Amidase/PGRP_sf"/>
</dbReference>
<dbReference type="GO" id="GO:0008270">
    <property type="term" value="F:zinc ion binding"/>
    <property type="evidence" value="ECO:0007669"/>
    <property type="project" value="InterPro"/>
</dbReference>
<evidence type="ECO:0000256" key="1">
    <source>
        <dbReference type="ARBA" id="ARBA00007553"/>
    </source>
</evidence>
<protein>
    <submittedName>
        <fullName evidence="6">PGRP2 amidase</fullName>
    </submittedName>
</protein>
<accession>A0A7L1GV25</accession>
<evidence type="ECO:0000256" key="2">
    <source>
        <dbReference type="ARBA" id="ARBA00022859"/>
    </source>
</evidence>
<dbReference type="GO" id="GO:0008745">
    <property type="term" value="F:N-acetylmuramoyl-L-alanine amidase activity"/>
    <property type="evidence" value="ECO:0007669"/>
    <property type="project" value="InterPro"/>
</dbReference>
<dbReference type="CDD" id="cd06583">
    <property type="entry name" value="PGRP"/>
    <property type="match status" value="1"/>
</dbReference>
<dbReference type="EMBL" id="VXBD01013085">
    <property type="protein sequence ID" value="NXN17757.1"/>
    <property type="molecule type" value="Genomic_DNA"/>
</dbReference>
<name>A0A7L1GV25_9PICI</name>
<dbReference type="GO" id="GO:0009253">
    <property type="term" value="P:peptidoglycan catabolic process"/>
    <property type="evidence" value="ECO:0007669"/>
    <property type="project" value="InterPro"/>
</dbReference>
<evidence type="ECO:0000259" key="5">
    <source>
        <dbReference type="SMART" id="SM00701"/>
    </source>
</evidence>
<feature type="domain" description="Peptidoglycan recognition protein family" evidence="5">
    <location>
        <begin position="132"/>
        <end position="278"/>
    </location>
</feature>
<evidence type="ECO:0000313" key="6">
    <source>
        <dbReference type="EMBL" id="NXN17757.1"/>
    </source>
</evidence>
<dbReference type="SMART" id="SM00644">
    <property type="entry name" value="Ami_2"/>
    <property type="match status" value="1"/>
</dbReference>
<keyword evidence="7" id="KW-1185">Reference proteome</keyword>